<dbReference type="AlphaFoldDB" id="A0AAE0SKN2"/>
<gene>
    <name evidence="1" type="ORF">CHS0354_013600</name>
</gene>
<sequence length="119" mass="13201">MLPSMELSIKTLALTFHHAHDRALLRFDVLLCFDVFASENNLKPSKLFSIELNETNISRMHTICHYRKSINRDCLIAMASGSAGLVSSSALSLDRAHEIAASEHPLLIRHSTTSVRVAS</sequence>
<reference evidence="1" key="3">
    <citation type="submission" date="2023-05" db="EMBL/GenBank/DDBJ databases">
        <authorList>
            <person name="Smith C.H."/>
        </authorList>
    </citation>
    <scope>NUCLEOTIDE SEQUENCE</scope>
    <source>
        <strain evidence="1">CHS0354</strain>
        <tissue evidence="1">Mantle</tissue>
    </source>
</reference>
<dbReference type="Proteomes" id="UP001195483">
    <property type="component" value="Unassembled WGS sequence"/>
</dbReference>
<dbReference type="EMBL" id="JAEAOA010000822">
    <property type="protein sequence ID" value="KAK3593705.1"/>
    <property type="molecule type" value="Genomic_DNA"/>
</dbReference>
<proteinExistence type="predicted"/>
<accession>A0AAE0SKN2</accession>
<name>A0AAE0SKN2_9BIVA</name>
<evidence type="ECO:0000313" key="2">
    <source>
        <dbReference type="Proteomes" id="UP001195483"/>
    </source>
</evidence>
<evidence type="ECO:0000313" key="1">
    <source>
        <dbReference type="EMBL" id="KAK3593705.1"/>
    </source>
</evidence>
<keyword evidence="2" id="KW-1185">Reference proteome</keyword>
<reference evidence="1" key="1">
    <citation type="journal article" date="2021" name="Genome Biol. Evol.">
        <title>A High-Quality Reference Genome for a Parasitic Bivalve with Doubly Uniparental Inheritance (Bivalvia: Unionida).</title>
        <authorList>
            <person name="Smith C.H."/>
        </authorList>
    </citation>
    <scope>NUCLEOTIDE SEQUENCE</scope>
    <source>
        <strain evidence="1">CHS0354</strain>
    </source>
</reference>
<reference evidence="1" key="2">
    <citation type="journal article" date="2021" name="Genome Biol. Evol.">
        <title>Developing a high-quality reference genome for a parasitic bivalve with doubly uniparental inheritance (Bivalvia: Unionida).</title>
        <authorList>
            <person name="Smith C.H."/>
        </authorList>
    </citation>
    <scope>NUCLEOTIDE SEQUENCE</scope>
    <source>
        <strain evidence="1">CHS0354</strain>
        <tissue evidence="1">Mantle</tissue>
    </source>
</reference>
<organism evidence="1 2">
    <name type="scientific">Potamilus streckersoni</name>
    <dbReference type="NCBI Taxonomy" id="2493646"/>
    <lineage>
        <taxon>Eukaryota</taxon>
        <taxon>Metazoa</taxon>
        <taxon>Spiralia</taxon>
        <taxon>Lophotrochozoa</taxon>
        <taxon>Mollusca</taxon>
        <taxon>Bivalvia</taxon>
        <taxon>Autobranchia</taxon>
        <taxon>Heteroconchia</taxon>
        <taxon>Palaeoheterodonta</taxon>
        <taxon>Unionida</taxon>
        <taxon>Unionoidea</taxon>
        <taxon>Unionidae</taxon>
        <taxon>Ambleminae</taxon>
        <taxon>Lampsilini</taxon>
        <taxon>Potamilus</taxon>
    </lineage>
</organism>
<comment type="caution">
    <text evidence="1">The sequence shown here is derived from an EMBL/GenBank/DDBJ whole genome shotgun (WGS) entry which is preliminary data.</text>
</comment>
<protein>
    <submittedName>
        <fullName evidence="1">Uncharacterized protein</fullName>
    </submittedName>
</protein>